<feature type="region of interest" description="Disordered" evidence="6">
    <location>
        <begin position="1"/>
        <end position="44"/>
    </location>
</feature>
<dbReference type="GO" id="GO:0031410">
    <property type="term" value="C:cytoplasmic vesicle"/>
    <property type="evidence" value="ECO:0007669"/>
    <property type="project" value="UniProtKB-KW"/>
</dbReference>
<keyword evidence="5" id="KW-0968">Cytoplasmic vesicle</keyword>
<evidence type="ECO:0000256" key="4">
    <source>
        <dbReference type="ARBA" id="ARBA00023136"/>
    </source>
</evidence>
<comment type="caution">
    <text evidence="8">The sequence shown here is derived from an EMBL/GenBank/DDBJ whole genome shotgun (WGS) entry which is preliminary data.</text>
</comment>
<dbReference type="OMA" id="TIMAYYE"/>
<keyword evidence="4 7" id="KW-0472">Membrane</keyword>
<dbReference type="Pfam" id="PF09446">
    <property type="entry name" value="VMA21"/>
    <property type="match status" value="1"/>
</dbReference>
<proteinExistence type="predicted"/>
<evidence type="ECO:0000256" key="2">
    <source>
        <dbReference type="ARBA" id="ARBA00022824"/>
    </source>
</evidence>
<dbReference type="InterPro" id="IPR019013">
    <property type="entry name" value="Vma21"/>
</dbReference>
<dbReference type="Proteomes" id="UP000001396">
    <property type="component" value="Unassembled WGS sequence"/>
</dbReference>
<feature type="compositionally biased region" description="Low complexity" evidence="6">
    <location>
        <begin position="18"/>
        <end position="27"/>
    </location>
</feature>
<feature type="compositionally biased region" description="Low complexity" evidence="6">
    <location>
        <begin position="68"/>
        <end position="83"/>
    </location>
</feature>
<evidence type="ECO:0000256" key="5">
    <source>
        <dbReference type="ARBA" id="ARBA00023329"/>
    </source>
</evidence>
<dbReference type="RefSeq" id="XP_020434524.1">
    <property type="nucleotide sequence ID" value="XM_020575729.1"/>
</dbReference>
<dbReference type="GO" id="GO:0070072">
    <property type="term" value="P:vacuolar proton-transporting V-type ATPase complex assembly"/>
    <property type="evidence" value="ECO:0007669"/>
    <property type="project" value="InterPro"/>
</dbReference>
<feature type="compositionally biased region" description="Basic residues" evidence="6">
    <location>
        <begin position="1"/>
        <end position="11"/>
    </location>
</feature>
<protein>
    <submittedName>
        <fullName evidence="8">Uncharacterized protein</fullName>
    </submittedName>
</protein>
<dbReference type="InParanoid" id="D3B8N9"/>
<sequence length="174" mass="20075">MSDVKKRKTTTVKKTEQKQQQQTTSATNKKKDKDNAKLVAQQQENVEVVEKKKKIVNNKQKVEDDDVATTSSSSNDVTTTSSTEGKEIKYGAKKYTQKQLDQIRKENMKVFLKFIIFTILMFLVPFGLYFWWMESGADYFEVIRRERTTYGGIIAISGMAVVMASYTIMAYYEK</sequence>
<evidence type="ECO:0000313" key="9">
    <source>
        <dbReference type="Proteomes" id="UP000001396"/>
    </source>
</evidence>
<keyword evidence="2" id="KW-0256">Endoplasmic reticulum</keyword>
<name>D3B8N9_HETP5</name>
<feature type="region of interest" description="Disordered" evidence="6">
    <location>
        <begin position="60"/>
        <end position="84"/>
    </location>
</feature>
<evidence type="ECO:0000256" key="6">
    <source>
        <dbReference type="SAM" id="MobiDB-lite"/>
    </source>
</evidence>
<evidence type="ECO:0000256" key="1">
    <source>
        <dbReference type="ARBA" id="ARBA00022692"/>
    </source>
</evidence>
<accession>D3B8N9</accession>
<keyword evidence="1 7" id="KW-0812">Transmembrane</keyword>
<dbReference type="GeneID" id="31360319"/>
<reference evidence="8 9" key="1">
    <citation type="journal article" date="2011" name="Genome Res.">
        <title>Phylogeny-wide analysis of social amoeba genomes highlights ancient origins for complex intercellular communication.</title>
        <authorList>
            <person name="Heidel A.J."/>
            <person name="Lawal H.M."/>
            <person name="Felder M."/>
            <person name="Schilde C."/>
            <person name="Helps N.R."/>
            <person name="Tunggal B."/>
            <person name="Rivero F."/>
            <person name="John U."/>
            <person name="Schleicher M."/>
            <person name="Eichinger L."/>
            <person name="Platzer M."/>
            <person name="Noegel A.A."/>
            <person name="Schaap P."/>
            <person name="Gloeckner G."/>
        </authorList>
    </citation>
    <scope>NUCLEOTIDE SEQUENCE [LARGE SCALE GENOMIC DNA]</scope>
    <source>
        <strain evidence="9">ATCC 26659 / Pp 5 / PN500</strain>
    </source>
</reference>
<organism evidence="8 9">
    <name type="scientific">Heterostelium pallidum (strain ATCC 26659 / Pp 5 / PN500)</name>
    <name type="common">Cellular slime mold</name>
    <name type="synonym">Polysphondylium pallidum</name>
    <dbReference type="NCBI Taxonomy" id="670386"/>
    <lineage>
        <taxon>Eukaryota</taxon>
        <taxon>Amoebozoa</taxon>
        <taxon>Evosea</taxon>
        <taxon>Eumycetozoa</taxon>
        <taxon>Dictyostelia</taxon>
        <taxon>Acytosteliales</taxon>
        <taxon>Acytosteliaceae</taxon>
        <taxon>Heterostelium</taxon>
    </lineage>
</organism>
<keyword evidence="9" id="KW-1185">Reference proteome</keyword>
<feature type="transmembrane region" description="Helical" evidence="7">
    <location>
        <begin position="110"/>
        <end position="132"/>
    </location>
</feature>
<gene>
    <name evidence="8" type="ORF">PPL_04832</name>
</gene>
<keyword evidence="3 7" id="KW-1133">Transmembrane helix</keyword>
<dbReference type="AlphaFoldDB" id="D3B8N9"/>
<evidence type="ECO:0000256" key="7">
    <source>
        <dbReference type="SAM" id="Phobius"/>
    </source>
</evidence>
<feature type="transmembrane region" description="Helical" evidence="7">
    <location>
        <begin position="152"/>
        <end position="172"/>
    </location>
</feature>
<evidence type="ECO:0000256" key="3">
    <source>
        <dbReference type="ARBA" id="ARBA00022989"/>
    </source>
</evidence>
<evidence type="ECO:0000313" key="8">
    <source>
        <dbReference type="EMBL" id="EFA82407.1"/>
    </source>
</evidence>
<dbReference type="EMBL" id="ADBJ01000020">
    <property type="protein sequence ID" value="EFA82407.1"/>
    <property type="molecule type" value="Genomic_DNA"/>
</dbReference>